<dbReference type="PROSITE" id="PS01186">
    <property type="entry name" value="EGF_2"/>
    <property type="match status" value="1"/>
</dbReference>
<evidence type="ECO:0000256" key="10">
    <source>
        <dbReference type="PROSITE-ProRule" id="PRU01211"/>
    </source>
</evidence>
<evidence type="ECO:0000256" key="3">
    <source>
        <dbReference type="ARBA" id="ARBA00022723"/>
    </source>
</evidence>
<dbReference type="PRINTS" id="PR00480">
    <property type="entry name" value="ASTACIN"/>
</dbReference>
<dbReference type="InterPro" id="IPR017050">
    <property type="entry name" value="Metallopeptidase_nem"/>
</dbReference>
<feature type="signal peptide" evidence="9 11">
    <location>
        <begin position="1"/>
        <end position="16"/>
    </location>
</feature>
<evidence type="ECO:0000256" key="8">
    <source>
        <dbReference type="ARBA" id="ARBA00023180"/>
    </source>
</evidence>
<evidence type="ECO:0000256" key="5">
    <source>
        <dbReference type="ARBA" id="ARBA00022833"/>
    </source>
</evidence>
<keyword evidence="5 10" id="KW-0862">Zinc</keyword>
<dbReference type="GO" id="GO:0004222">
    <property type="term" value="F:metalloendopeptidase activity"/>
    <property type="evidence" value="ECO:0007669"/>
    <property type="project" value="UniProtKB-UniRule"/>
</dbReference>
<protein>
    <recommendedName>
        <fullName evidence="9">Zinc metalloproteinase</fullName>
    </recommendedName>
</protein>
<dbReference type="CDD" id="cd04280">
    <property type="entry name" value="ZnMc_astacin_like"/>
    <property type="match status" value="1"/>
</dbReference>
<dbReference type="GO" id="GO:0018996">
    <property type="term" value="P:molting cycle, collagen and cuticulin-based cuticle"/>
    <property type="evidence" value="ECO:0007669"/>
    <property type="project" value="InterPro"/>
</dbReference>
<dbReference type="PANTHER" id="PTHR10127">
    <property type="entry name" value="DISCOIDIN, CUB, EGF, LAMININ , AND ZINC METALLOPROTEASE DOMAIN CONTAINING"/>
    <property type="match status" value="1"/>
</dbReference>
<dbReference type="PIRSF" id="PIRSF036365">
    <property type="entry name" value="Astacin_nematoda"/>
    <property type="match status" value="1"/>
</dbReference>
<keyword evidence="2 9" id="KW-0964">Secreted</keyword>
<dbReference type="WBParaSite" id="MBELARI_LOCUS7123.1">
    <property type="protein sequence ID" value="MBELARI_LOCUS7123.1"/>
    <property type="gene ID" value="MBELARI_LOCUS7123"/>
</dbReference>
<evidence type="ECO:0000313" key="14">
    <source>
        <dbReference type="WBParaSite" id="MBELARI_LOCUS7123.1"/>
    </source>
</evidence>
<evidence type="ECO:0000313" key="13">
    <source>
        <dbReference type="Proteomes" id="UP000887575"/>
    </source>
</evidence>
<comment type="cofactor">
    <cofactor evidence="10 11">
        <name>Zn(2+)</name>
        <dbReference type="ChEBI" id="CHEBI:29105"/>
    </cofactor>
    <text evidence="10 11">Binds 1 zinc ion per subunit.</text>
</comment>
<keyword evidence="8" id="KW-0325">Glycoprotein</keyword>
<evidence type="ECO:0000259" key="12">
    <source>
        <dbReference type="PROSITE" id="PS51864"/>
    </source>
</evidence>
<dbReference type="InterPro" id="IPR001506">
    <property type="entry name" value="Peptidase_M12A"/>
</dbReference>
<evidence type="ECO:0000256" key="11">
    <source>
        <dbReference type="RuleBase" id="RU361183"/>
    </source>
</evidence>
<dbReference type="GO" id="GO:0005576">
    <property type="term" value="C:extracellular region"/>
    <property type="evidence" value="ECO:0007669"/>
    <property type="project" value="UniProtKB-SubCell"/>
</dbReference>
<dbReference type="PROSITE" id="PS51864">
    <property type="entry name" value="ASTACIN"/>
    <property type="match status" value="1"/>
</dbReference>
<dbReference type="AlphaFoldDB" id="A0AAF3FJ63"/>
<dbReference type="SUPFAM" id="SSF55486">
    <property type="entry name" value="Metalloproteases ('zincins'), catalytic domain"/>
    <property type="match status" value="1"/>
</dbReference>
<accession>A0AAF3FJ63</accession>
<dbReference type="InterPro" id="IPR006026">
    <property type="entry name" value="Peptidase_Metallo"/>
</dbReference>
<dbReference type="GO" id="GO:0008270">
    <property type="term" value="F:zinc ion binding"/>
    <property type="evidence" value="ECO:0007669"/>
    <property type="project" value="UniProtKB-UniRule"/>
</dbReference>
<feature type="binding site" evidence="10">
    <location>
        <position position="236"/>
    </location>
    <ligand>
        <name>Zn(2+)</name>
        <dbReference type="ChEBI" id="CHEBI:29105"/>
        <note>catalytic</note>
    </ligand>
</feature>
<evidence type="ECO:0000256" key="4">
    <source>
        <dbReference type="ARBA" id="ARBA00022729"/>
    </source>
</evidence>
<evidence type="ECO:0000256" key="2">
    <source>
        <dbReference type="ARBA" id="ARBA00022525"/>
    </source>
</evidence>
<keyword evidence="13" id="KW-1185">Reference proteome</keyword>
<proteinExistence type="predicted"/>
<reference evidence="14" key="1">
    <citation type="submission" date="2024-02" db="UniProtKB">
        <authorList>
            <consortium name="WormBaseParasite"/>
        </authorList>
    </citation>
    <scope>IDENTIFICATION</scope>
</reference>
<keyword evidence="7" id="KW-1015">Disulfide bond</keyword>
<evidence type="ECO:0000256" key="1">
    <source>
        <dbReference type="ARBA" id="ARBA00004613"/>
    </source>
</evidence>
<keyword evidence="6 10" id="KW-0482">Metalloprotease</keyword>
<dbReference type="Gene3D" id="3.40.390.10">
    <property type="entry name" value="Collagenase (Catalytic Domain)"/>
    <property type="match status" value="1"/>
</dbReference>
<dbReference type="GO" id="GO:0006508">
    <property type="term" value="P:proteolysis"/>
    <property type="evidence" value="ECO:0007669"/>
    <property type="project" value="UniProtKB-KW"/>
</dbReference>
<feature type="binding site" evidence="10">
    <location>
        <position position="230"/>
    </location>
    <ligand>
        <name>Zn(2+)</name>
        <dbReference type="ChEBI" id="CHEBI:29105"/>
        <note>catalytic</note>
    </ligand>
</feature>
<comment type="subcellular location">
    <subcellularLocation>
        <location evidence="1 9">Secreted</location>
    </subcellularLocation>
</comment>
<dbReference type="InterPro" id="IPR000742">
    <property type="entry name" value="EGF"/>
</dbReference>
<sequence length="505" mass="55125">MRLTSFLLFFVVKAFALPGNRWGKLTAAQVEEFKESLGRTDADKFHDALLRARETARFASSAQSDVQIKEFNEAVKVISTKTLSKKSGGGVSKVNINSGIAEQLYKGDMILTNEQIDILLPSDDSNATGRKKRQAQAPALLWENDGTTKVYYEFAPSLTPAAKAAAQAGINFWHKSTCIDFVQSTTATNRIKFFRGSGCFSNVGMTGGVQTLSLGDGCETIGHSTHEIGHALGFWHTQSRWDRDTYLNVYFAKIPAEWRDQFTKETKTTNTNYGMPHDYGSVMHYDGNELSPNGQTYMVTKATSYQDNMGSYIVGFYDVAMMNTHYKCTAKCTTGATCLNGGIRNSRACNTCLCPAGWSGATCNTRPTGCGSSLTAKAAVQSITIGAGTAGVNLVDFTTCNYLITGPVGKKLEIVIATMNGYECLNGCFDNGIEIKSIADHRYTGIRKCCSEDTGTKIVSQKHIVPIIAFTRFNRQTARITYRWVESTVASTATTAQIPATKPSY</sequence>
<evidence type="ECO:0000256" key="6">
    <source>
        <dbReference type="ARBA" id="ARBA00023049"/>
    </source>
</evidence>
<dbReference type="Pfam" id="PF01400">
    <property type="entry name" value="Astacin"/>
    <property type="match status" value="1"/>
</dbReference>
<dbReference type="PANTHER" id="PTHR10127:SF793">
    <property type="entry name" value="ZINC METALLOPROTEINASE NAS-31"/>
    <property type="match status" value="1"/>
</dbReference>
<keyword evidence="4 9" id="KW-0732">Signal</keyword>
<organism evidence="13 14">
    <name type="scientific">Mesorhabditis belari</name>
    <dbReference type="NCBI Taxonomy" id="2138241"/>
    <lineage>
        <taxon>Eukaryota</taxon>
        <taxon>Metazoa</taxon>
        <taxon>Ecdysozoa</taxon>
        <taxon>Nematoda</taxon>
        <taxon>Chromadorea</taxon>
        <taxon>Rhabditida</taxon>
        <taxon>Rhabditina</taxon>
        <taxon>Rhabditomorpha</taxon>
        <taxon>Rhabditoidea</taxon>
        <taxon>Rhabditidae</taxon>
        <taxon>Mesorhabditinae</taxon>
        <taxon>Mesorhabditis</taxon>
    </lineage>
</organism>
<keyword evidence="10 11" id="KW-0645">Protease</keyword>
<name>A0AAF3FJ63_9BILA</name>
<evidence type="ECO:0000256" key="9">
    <source>
        <dbReference type="PIRNR" id="PIRNR036365"/>
    </source>
</evidence>
<feature type="domain" description="Peptidase M12A" evidence="12">
    <location>
        <begin position="126"/>
        <end position="329"/>
    </location>
</feature>
<feature type="active site" evidence="10">
    <location>
        <position position="227"/>
    </location>
</feature>
<feature type="chain" id="PRO_5041783161" description="Zinc metalloproteinase" evidence="9 11">
    <location>
        <begin position="17"/>
        <end position="505"/>
    </location>
</feature>
<dbReference type="SMART" id="SM00235">
    <property type="entry name" value="ZnMc"/>
    <property type="match status" value="1"/>
</dbReference>
<comment type="caution">
    <text evidence="10">Lacks conserved residue(s) required for the propagation of feature annotation.</text>
</comment>
<dbReference type="InterPro" id="IPR024079">
    <property type="entry name" value="MetalloPept_cat_dom_sf"/>
</dbReference>
<feature type="binding site" evidence="10">
    <location>
        <position position="226"/>
    </location>
    <ligand>
        <name>Zn(2+)</name>
        <dbReference type="ChEBI" id="CHEBI:29105"/>
        <note>catalytic</note>
    </ligand>
</feature>
<dbReference type="Proteomes" id="UP000887575">
    <property type="component" value="Unassembled WGS sequence"/>
</dbReference>
<evidence type="ECO:0000256" key="7">
    <source>
        <dbReference type="ARBA" id="ARBA00023157"/>
    </source>
</evidence>
<dbReference type="InterPro" id="IPR034035">
    <property type="entry name" value="Astacin-like_dom"/>
</dbReference>
<dbReference type="PROSITE" id="PS00022">
    <property type="entry name" value="EGF_1"/>
    <property type="match status" value="1"/>
</dbReference>
<keyword evidence="3 10" id="KW-0479">Metal-binding</keyword>
<keyword evidence="10 11" id="KW-0378">Hydrolase</keyword>